<gene>
    <name evidence="5" type="ORF">AAV32_03545</name>
    <name evidence="6" type="ORF">EV679_0535</name>
</gene>
<name>A0A171KWS0_9BURK</name>
<keyword evidence="3" id="KW-0804">Transcription</keyword>
<dbReference type="PROSITE" id="PS50995">
    <property type="entry name" value="HTH_MARR_2"/>
    <property type="match status" value="1"/>
</dbReference>
<dbReference type="InterPro" id="IPR036390">
    <property type="entry name" value="WH_DNA-bd_sf"/>
</dbReference>
<dbReference type="SMART" id="SM00347">
    <property type="entry name" value="HTH_MARR"/>
    <property type="match status" value="1"/>
</dbReference>
<dbReference type="InterPro" id="IPR000835">
    <property type="entry name" value="HTH_MarR-typ"/>
</dbReference>
<dbReference type="GeneID" id="99727961"/>
<protein>
    <submittedName>
        <fullName evidence="6">Homoprotocatechuate degradation regulator HpaR</fullName>
    </submittedName>
    <submittedName>
        <fullName evidence="5">Homoprotocatechuate degradative operon repressor</fullName>
    </submittedName>
</protein>
<evidence type="ECO:0000313" key="8">
    <source>
        <dbReference type="Proteomes" id="UP000292039"/>
    </source>
</evidence>
<dbReference type="GO" id="GO:0045892">
    <property type="term" value="P:negative regulation of DNA-templated transcription"/>
    <property type="evidence" value="ECO:0007669"/>
    <property type="project" value="InterPro"/>
</dbReference>
<dbReference type="AlphaFoldDB" id="A0A171KWS0"/>
<dbReference type="InterPro" id="IPR012712">
    <property type="entry name" value="HpaR/FarR"/>
</dbReference>
<dbReference type="GO" id="GO:0003677">
    <property type="term" value="F:DNA binding"/>
    <property type="evidence" value="ECO:0007669"/>
    <property type="project" value="UniProtKB-KW"/>
</dbReference>
<dbReference type="PANTHER" id="PTHR33164:SF13">
    <property type="entry name" value="4-HYDROXYPHENYLACETATE CATABOLISM PROTEIN"/>
    <property type="match status" value="1"/>
</dbReference>
<reference evidence="5 7" key="1">
    <citation type="submission" date="2015-04" db="EMBL/GenBank/DDBJ databases">
        <title>Genome sequence of Kerstersia gyiorum CG1.</title>
        <authorList>
            <person name="Greninger A.L."/>
            <person name="Kozyreva V."/>
            <person name="Chaturvedi V."/>
        </authorList>
    </citation>
    <scope>NUCLEOTIDE SEQUENCE [LARGE SCALE GENOMIC DNA]</scope>
    <source>
        <strain evidence="5 7">CG1</strain>
    </source>
</reference>
<dbReference type="NCBIfam" id="TIGR02337">
    <property type="entry name" value="HpaR"/>
    <property type="match status" value="1"/>
</dbReference>
<feature type="domain" description="HTH marR-type" evidence="4">
    <location>
        <begin position="6"/>
        <end position="138"/>
    </location>
</feature>
<dbReference type="Proteomes" id="UP000292039">
    <property type="component" value="Unassembled WGS sequence"/>
</dbReference>
<dbReference type="OrthoDB" id="8588347at2"/>
<dbReference type="STRING" id="206506.AAV32_03545"/>
<evidence type="ECO:0000313" key="7">
    <source>
        <dbReference type="Proteomes" id="UP000078084"/>
    </source>
</evidence>
<dbReference type="PANTHER" id="PTHR33164">
    <property type="entry name" value="TRANSCRIPTIONAL REGULATOR, MARR FAMILY"/>
    <property type="match status" value="1"/>
</dbReference>
<keyword evidence="7" id="KW-1185">Reference proteome</keyword>
<evidence type="ECO:0000256" key="1">
    <source>
        <dbReference type="ARBA" id="ARBA00023015"/>
    </source>
</evidence>
<evidence type="ECO:0000313" key="5">
    <source>
        <dbReference type="EMBL" id="KKO73337.1"/>
    </source>
</evidence>
<dbReference type="PROSITE" id="PS01117">
    <property type="entry name" value="HTH_MARR_1"/>
    <property type="match status" value="1"/>
</dbReference>
<keyword evidence="2" id="KW-0238">DNA-binding</keyword>
<evidence type="ECO:0000313" key="6">
    <source>
        <dbReference type="EMBL" id="RZS73344.1"/>
    </source>
</evidence>
<dbReference type="GO" id="GO:0006950">
    <property type="term" value="P:response to stress"/>
    <property type="evidence" value="ECO:0007669"/>
    <property type="project" value="TreeGrafter"/>
</dbReference>
<comment type="caution">
    <text evidence="5">The sequence shown here is derived from an EMBL/GenBank/DDBJ whole genome shotgun (WGS) entry which is preliminary data.</text>
</comment>
<evidence type="ECO:0000256" key="2">
    <source>
        <dbReference type="ARBA" id="ARBA00023125"/>
    </source>
</evidence>
<dbReference type="Gene3D" id="1.10.10.10">
    <property type="entry name" value="Winged helix-like DNA-binding domain superfamily/Winged helix DNA-binding domain"/>
    <property type="match status" value="1"/>
</dbReference>
<dbReference type="RefSeq" id="WP_068367524.1">
    <property type="nucleotide sequence ID" value="NZ_CBCSEB010000010.1"/>
</dbReference>
<dbReference type="Proteomes" id="UP000078084">
    <property type="component" value="Unassembled WGS sequence"/>
</dbReference>
<sequence length="141" mass="16545">MSIITRPFLTLSLLQAREASMQFFRPSLNRNNLTEQQWRILRTLEQHGDMESHQLADLVCILKPSMTGILNRMERDGLVSKRKAEHDQRRIYVSITENGSNIYQRMTAEVEQNHNRLQQQFGKDKLDQLLALLDELKQVKP</sequence>
<dbReference type="InterPro" id="IPR036388">
    <property type="entry name" value="WH-like_DNA-bd_sf"/>
</dbReference>
<organism evidence="5 7">
    <name type="scientific">Kerstersia gyiorum</name>
    <dbReference type="NCBI Taxonomy" id="206506"/>
    <lineage>
        <taxon>Bacteria</taxon>
        <taxon>Pseudomonadati</taxon>
        <taxon>Pseudomonadota</taxon>
        <taxon>Betaproteobacteria</taxon>
        <taxon>Burkholderiales</taxon>
        <taxon>Alcaligenaceae</taxon>
        <taxon>Kerstersia</taxon>
    </lineage>
</organism>
<proteinExistence type="predicted"/>
<accession>A0A171KWS0</accession>
<dbReference type="SUPFAM" id="SSF46785">
    <property type="entry name" value="Winged helix' DNA-binding domain"/>
    <property type="match status" value="1"/>
</dbReference>
<dbReference type="GO" id="GO:0003700">
    <property type="term" value="F:DNA-binding transcription factor activity"/>
    <property type="evidence" value="ECO:0007669"/>
    <property type="project" value="InterPro"/>
</dbReference>
<dbReference type="EMBL" id="LBNE01000001">
    <property type="protein sequence ID" value="KKO73337.1"/>
    <property type="molecule type" value="Genomic_DNA"/>
</dbReference>
<dbReference type="InterPro" id="IPR039422">
    <property type="entry name" value="MarR/SlyA-like"/>
</dbReference>
<dbReference type="Pfam" id="PF01047">
    <property type="entry name" value="MarR"/>
    <property type="match status" value="1"/>
</dbReference>
<dbReference type="PATRIC" id="fig|206506.3.peg.777"/>
<keyword evidence="1" id="KW-0805">Transcription regulation</keyword>
<evidence type="ECO:0000259" key="4">
    <source>
        <dbReference type="PROSITE" id="PS50995"/>
    </source>
</evidence>
<evidence type="ECO:0000256" key="3">
    <source>
        <dbReference type="ARBA" id="ARBA00023163"/>
    </source>
</evidence>
<reference evidence="6 8" key="2">
    <citation type="submission" date="2019-02" db="EMBL/GenBank/DDBJ databases">
        <title>Genomic Encyclopedia of Type Strains, Phase IV (KMG-IV): sequencing the most valuable type-strain genomes for metagenomic binning, comparative biology and taxonomic classification.</title>
        <authorList>
            <person name="Goeker M."/>
        </authorList>
    </citation>
    <scope>NUCLEOTIDE SEQUENCE [LARGE SCALE GENOMIC DNA]</scope>
    <source>
        <strain evidence="6 8">DSM 16618</strain>
    </source>
</reference>
<dbReference type="EMBL" id="SGWZ01000001">
    <property type="protein sequence ID" value="RZS73344.1"/>
    <property type="molecule type" value="Genomic_DNA"/>
</dbReference>
<dbReference type="InterPro" id="IPR023187">
    <property type="entry name" value="Tscrpt_reg_MarR-type_CS"/>
</dbReference>